<dbReference type="PANTHER" id="PTHR30537">
    <property type="entry name" value="HTH-TYPE TRANSCRIPTIONAL REGULATOR"/>
    <property type="match status" value="1"/>
</dbReference>
<evidence type="ECO:0000256" key="2">
    <source>
        <dbReference type="ARBA" id="ARBA00023015"/>
    </source>
</evidence>
<keyword evidence="3" id="KW-0238">DNA-binding</keyword>
<dbReference type="Gene3D" id="1.10.10.10">
    <property type="entry name" value="Winged helix-like DNA-binding domain superfamily/Winged helix DNA-binding domain"/>
    <property type="match status" value="1"/>
</dbReference>
<dbReference type="Proteomes" id="UP001209535">
    <property type="component" value="Unassembled WGS sequence"/>
</dbReference>
<keyword evidence="7" id="KW-1185">Reference proteome</keyword>
<keyword evidence="2" id="KW-0805">Transcription regulation</keyword>
<dbReference type="PROSITE" id="PS50931">
    <property type="entry name" value="HTH_LYSR"/>
    <property type="match status" value="1"/>
</dbReference>
<evidence type="ECO:0000256" key="4">
    <source>
        <dbReference type="ARBA" id="ARBA00023163"/>
    </source>
</evidence>
<protein>
    <submittedName>
        <fullName evidence="6">LysR substrate-binding domain-containing protein</fullName>
    </submittedName>
</protein>
<dbReference type="RefSeq" id="WP_263340112.1">
    <property type="nucleotide sequence ID" value="NZ_JAOVQO010000024.1"/>
</dbReference>
<keyword evidence="4" id="KW-0804">Transcription</keyword>
<dbReference type="InterPro" id="IPR000847">
    <property type="entry name" value="LysR_HTH_N"/>
</dbReference>
<dbReference type="SUPFAM" id="SSF53850">
    <property type="entry name" value="Periplasmic binding protein-like II"/>
    <property type="match status" value="1"/>
</dbReference>
<evidence type="ECO:0000256" key="1">
    <source>
        <dbReference type="ARBA" id="ARBA00009437"/>
    </source>
</evidence>
<evidence type="ECO:0000313" key="6">
    <source>
        <dbReference type="EMBL" id="MCU9850261.1"/>
    </source>
</evidence>
<accession>A0ABT2X8I2</accession>
<organism evidence="6 7">
    <name type="scientific">Albidovulum salinarum</name>
    <dbReference type="NCBI Taxonomy" id="2984153"/>
    <lineage>
        <taxon>Bacteria</taxon>
        <taxon>Pseudomonadati</taxon>
        <taxon>Pseudomonadota</taxon>
        <taxon>Alphaproteobacteria</taxon>
        <taxon>Rhodobacterales</taxon>
        <taxon>Paracoccaceae</taxon>
        <taxon>Albidovulum</taxon>
    </lineage>
</organism>
<comment type="caution">
    <text evidence="6">The sequence shown here is derived from an EMBL/GenBank/DDBJ whole genome shotgun (WGS) entry which is preliminary data.</text>
</comment>
<dbReference type="EMBL" id="JAOVQO010000024">
    <property type="protein sequence ID" value="MCU9850261.1"/>
    <property type="molecule type" value="Genomic_DNA"/>
</dbReference>
<dbReference type="InterPro" id="IPR005119">
    <property type="entry name" value="LysR_subst-bd"/>
</dbReference>
<dbReference type="PRINTS" id="PR00039">
    <property type="entry name" value="HTHLYSR"/>
</dbReference>
<proteinExistence type="inferred from homology"/>
<dbReference type="InterPro" id="IPR036390">
    <property type="entry name" value="WH_DNA-bd_sf"/>
</dbReference>
<dbReference type="Gene3D" id="3.40.190.10">
    <property type="entry name" value="Periplasmic binding protein-like II"/>
    <property type="match status" value="2"/>
</dbReference>
<reference evidence="6 7" key="1">
    <citation type="submission" date="2022-10" db="EMBL/GenBank/DDBJ databases">
        <title>Defluviimonas sp. nov., isolated from ocean surface sediments.</title>
        <authorList>
            <person name="He W."/>
            <person name="Wang L."/>
            <person name="Zhang D.-F."/>
        </authorList>
    </citation>
    <scope>NUCLEOTIDE SEQUENCE [LARGE SCALE GENOMIC DNA]</scope>
    <source>
        <strain evidence="6 7">WL0024</strain>
    </source>
</reference>
<evidence type="ECO:0000256" key="3">
    <source>
        <dbReference type="ARBA" id="ARBA00023125"/>
    </source>
</evidence>
<name>A0ABT2X8I2_9RHOB</name>
<dbReference type="SUPFAM" id="SSF46785">
    <property type="entry name" value="Winged helix' DNA-binding domain"/>
    <property type="match status" value="1"/>
</dbReference>
<evidence type="ECO:0000313" key="7">
    <source>
        <dbReference type="Proteomes" id="UP001209535"/>
    </source>
</evidence>
<evidence type="ECO:0000259" key="5">
    <source>
        <dbReference type="PROSITE" id="PS50931"/>
    </source>
</evidence>
<dbReference type="Pfam" id="PF00126">
    <property type="entry name" value="HTH_1"/>
    <property type="match status" value="1"/>
</dbReference>
<dbReference type="InterPro" id="IPR058163">
    <property type="entry name" value="LysR-type_TF_proteobact-type"/>
</dbReference>
<feature type="domain" description="HTH lysR-type" evidence="5">
    <location>
        <begin position="9"/>
        <end position="66"/>
    </location>
</feature>
<dbReference type="InterPro" id="IPR036388">
    <property type="entry name" value="WH-like_DNA-bd_sf"/>
</dbReference>
<sequence length="310" mass="34331">MPRNPTALPPLPALQAFEAAARHESFMAAAQELNISQSAVSHRVRALERHLGYALFERLPRGLRLTENGKAYLPSVRSAFAEILGATTSIFGLNRASRLTIRAPLTYSALWLAEIVSRFSAAHPRIEIRMHSSVWAENLALDDTDVEIRLGYGHWAGYRAELLFTDPLVPLCSPRTLEAEGKSLDVADLASRPLVHIVGLEDQWHDFFAAHAPDTVMPKPKSHIHTDSSVAAATIAANGPHFCLLAETFAEHFERSGSLVRATDQTIASKQGVYLLTAERTGPLLPEVEGLKRWLRERAREQSICRHVSR</sequence>
<comment type="similarity">
    <text evidence="1">Belongs to the LysR transcriptional regulatory family.</text>
</comment>
<dbReference type="Pfam" id="PF03466">
    <property type="entry name" value="LysR_substrate"/>
    <property type="match status" value="1"/>
</dbReference>
<gene>
    <name evidence="6" type="ORF">OEZ60_19930</name>
</gene>
<dbReference type="PANTHER" id="PTHR30537:SF26">
    <property type="entry name" value="GLYCINE CLEAVAGE SYSTEM TRANSCRIPTIONAL ACTIVATOR"/>
    <property type="match status" value="1"/>
</dbReference>